<evidence type="ECO:0000313" key="10">
    <source>
        <dbReference type="Proteomes" id="UP001198701"/>
    </source>
</evidence>
<keyword evidence="3 6" id="KW-0378">Hydrolase</keyword>
<dbReference type="PROSITE" id="PS51257">
    <property type="entry name" value="PROKAR_LIPOPROTEIN"/>
    <property type="match status" value="1"/>
</dbReference>
<evidence type="ECO:0000256" key="7">
    <source>
        <dbReference type="SAM" id="SignalP"/>
    </source>
</evidence>
<dbReference type="PANTHER" id="PTHR22726:SF1">
    <property type="entry name" value="METALLOENDOPEPTIDASE OMA1, MITOCHONDRIAL"/>
    <property type="match status" value="1"/>
</dbReference>
<comment type="similarity">
    <text evidence="6">Belongs to the peptidase M48 family.</text>
</comment>
<evidence type="ECO:0000256" key="3">
    <source>
        <dbReference type="ARBA" id="ARBA00022801"/>
    </source>
</evidence>
<organism evidence="9 10">
    <name type="scientific">Massilia agrisoli</name>
    <dbReference type="NCBI Taxonomy" id="2892444"/>
    <lineage>
        <taxon>Bacteria</taxon>
        <taxon>Pseudomonadati</taxon>
        <taxon>Pseudomonadota</taxon>
        <taxon>Betaproteobacteria</taxon>
        <taxon>Burkholderiales</taxon>
        <taxon>Oxalobacteraceae</taxon>
        <taxon>Telluria group</taxon>
        <taxon>Massilia</taxon>
    </lineage>
</organism>
<keyword evidence="7" id="KW-0732">Signal</keyword>
<keyword evidence="10" id="KW-1185">Reference proteome</keyword>
<comment type="cofactor">
    <cofactor evidence="6">
        <name>Zn(2+)</name>
        <dbReference type="ChEBI" id="CHEBI:29105"/>
    </cofactor>
    <text evidence="6">Binds 1 zinc ion per subunit.</text>
</comment>
<dbReference type="Proteomes" id="UP001198701">
    <property type="component" value="Unassembled WGS sequence"/>
</dbReference>
<keyword evidence="2" id="KW-0479">Metal-binding</keyword>
<keyword evidence="5 6" id="KW-0482">Metalloprotease</keyword>
<evidence type="ECO:0000259" key="8">
    <source>
        <dbReference type="Pfam" id="PF01435"/>
    </source>
</evidence>
<dbReference type="EMBL" id="JAJHPV010000012">
    <property type="protein sequence ID" value="MCC6070789.1"/>
    <property type="molecule type" value="Genomic_DNA"/>
</dbReference>
<dbReference type="InterPro" id="IPR001915">
    <property type="entry name" value="Peptidase_M48"/>
</dbReference>
<accession>A0ABS8IU49</accession>
<keyword evidence="4 6" id="KW-0862">Zinc</keyword>
<dbReference type="RefSeq" id="WP_229431714.1">
    <property type="nucleotide sequence ID" value="NZ_JAJHPV010000012.1"/>
</dbReference>
<protein>
    <submittedName>
        <fullName evidence="9">M48 family metallopeptidase</fullName>
    </submittedName>
</protein>
<proteinExistence type="inferred from homology"/>
<evidence type="ECO:0000313" key="9">
    <source>
        <dbReference type="EMBL" id="MCC6070789.1"/>
    </source>
</evidence>
<evidence type="ECO:0000256" key="6">
    <source>
        <dbReference type="RuleBase" id="RU003983"/>
    </source>
</evidence>
<reference evidence="9 10" key="1">
    <citation type="submission" date="2021-11" db="EMBL/GenBank/DDBJ databases">
        <authorList>
            <person name="Huq M.A."/>
        </authorList>
    </citation>
    <scope>NUCLEOTIDE SEQUENCE [LARGE SCALE GENOMIC DNA]</scope>
    <source>
        <strain evidence="9 10">MAHUQ-52</strain>
    </source>
</reference>
<dbReference type="InterPro" id="IPR051156">
    <property type="entry name" value="Mito/Outer_Membr_Metalloprot"/>
</dbReference>
<dbReference type="Pfam" id="PF01435">
    <property type="entry name" value="Peptidase_M48"/>
    <property type="match status" value="1"/>
</dbReference>
<dbReference type="CDD" id="cd07331">
    <property type="entry name" value="M48C_Oma1_like"/>
    <property type="match status" value="1"/>
</dbReference>
<feature type="domain" description="Peptidase M48" evidence="8">
    <location>
        <begin position="75"/>
        <end position="257"/>
    </location>
</feature>
<evidence type="ECO:0000256" key="4">
    <source>
        <dbReference type="ARBA" id="ARBA00022833"/>
    </source>
</evidence>
<dbReference type="PANTHER" id="PTHR22726">
    <property type="entry name" value="METALLOENDOPEPTIDASE OMA1"/>
    <property type="match status" value="1"/>
</dbReference>
<feature type="signal peptide" evidence="7">
    <location>
        <begin position="1"/>
        <end position="22"/>
    </location>
</feature>
<name>A0ABS8IU49_9BURK</name>
<dbReference type="Gene3D" id="3.30.2010.10">
    <property type="entry name" value="Metalloproteases ('zincins'), catalytic domain"/>
    <property type="match status" value="1"/>
</dbReference>
<evidence type="ECO:0000256" key="1">
    <source>
        <dbReference type="ARBA" id="ARBA00022670"/>
    </source>
</evidence>
<comment type="caution">
    <text evidence="9">The sequence shown here is derived from an EMBL/GenBank/DDBJ whole genome shotgun (WGS) entry which is preliminary data.</text>
</comment>
<evidence type="ECO:0000256" key="2">
    <source>
        <dbReference type="ARBA" id="ARBA00022723"/>
    </source>
</evidence>
<keyword evidence="1 6" id="KW-0645">Protease</keyword>
<evidence type="ECO:0000256" key="5">
    <source>
        <dbReference type="ARBA" id="ARBA00023049"/>
    </source>
</evidence>
<feature type="chain" id="PRO_5046740385" evidence="7">
    <location>
        <begin position="23"/>
        <end position="271"/>
    </location>
</feature>
<gene>
    <name evidence="9" type="ORF">LMJ30_07460</name>
</gene>
<sequence length="271" mass="28933">MKLTLIKHALIVSAIATLAGCASTTSPGAVDVDRRQLLIVPAAQLEQMAQVSFNEQNEKARAAGKLITQGAEYERVRRIAARLQQQAPVFRPDAANWNWEVALINSPELNASCAPGGKITVYTGIIQSLNLTDDEIAMVVGHEIAHALREHGREKVSQAMAQNLIGSVVLGALQSTESQAKMAGQVADVMLTLPNSRKNEVEADKIGLELAARAGFNPAAAVSVWQKMGAASSGARPPEFLSTHPANDSRIAELTRMQAAVAPLYQAARKQ</sequence>